<dbReference type="FunFam" id="3.30.160.60:FF:000145">
    <property type="entry name" value="Zinc finger protein 574"/>
    <property type="match status" value="1"/>
</dbReference>
<comment type="caution">
    <text evidence="11">The sequence shown here is derived from an EMBL/GenBank/DDBJ whole genome shotgun (WGS) entry which is preliminary data.</text>
</comment>
<evidence type="ECO:0000256" key="6">
    <source>
        <dbReference type="ARBA" id="ARBA00022833"/>
    </source>
</evidence>
<dbReference type="GO" id="GO:0045944">
    <property type="term" value="P:positive regulation of transcription by RNA polymerase II"/>
    <property type="evidence" value="ECO:0007669"/>
    <property type="project" value="UniProtKB-ARBA"/>
</dbReference>
<dbReference type="InterPro" id="IPR036236">
    <property type="entry name" value="Znf_C2H2_sf"/>
</dbReference>
<keyword evidence="3" id="KW-0479">Metal-binding</keyword>
<evidence type="ECO:0000256" key="3">
    <source>
        <dbReference type="ARBA" id="ARBA00022723"/>
    </source>
</evidence>
<feature type="domain" description="C2H2-type" evidence="10">
    <location>
        <begin position="78"/>
        <end position="105"/>
    </location>
</feature>
<dbReference type="GO" id="GO:0005634">
    <property type="term" value="C:nucleus"/>
    <property type="evidence" value="ECO:0007669"/>
    <property type="project" value="UniProtKB-SubCell"/>
</dbReference>
<evidence type="ECO:0000256" key="2">
    <source>
        <dbReference type="ARBA" id="ARBA00006991"/>
    </source>
</evidence>
<gene>
    <name evidence="11" type="ORF">PM001_LOCUS17309</name>
</gene>
<feature type="domain" description="C2H2-type" evidence="10">
    <location>
        <begin position="48"/>
        <end position="77"/>
    </location>
</feature>
<keyword evidence="5 8" id="KW-0863">Zinc-finger</keyword>
<dbReference type="SUPFAM" id="SSF57667">
    <property type="entry name" value="beta-beta-alpha zinc fingers"/>
    <property type="match status" value="3"/>
</dbReference>
<dbReference type="FunFam" id="3.30.160.60:FF:000125">
    <property type="entry name" value="Putative zinc finger protein 143"/>
    <property type="match status" value="1"/>
</dbReference>
<dbReference type="InterPro" id="IPR050329">
    <property type="entry name" value="GLI_C2H2-zinc-finger"/>
</dbReference>
<keyword evidence="7" id="KW-0539">Nucleus</keyword>
<feature type="domain" description="C2H2-type" evidence="10">
    <location>
        <begin position="136"/>
        <end position="165"/>
    </location>
</feature>
<feature type="compositionally biased region" description="Low complexity" evidence="9">
    <location>
        <begin position="468"/>
        <end position="488"/>
    </location>
</feature>
<dbReference type="InterPro" id="IPR013087">
    <property type="entry name" value="Znf_C2H2_type"/>
</dbReference>
<evidence type="ECO:0000256" key="4">
    <source>
        <dbReference type="ARBA" id="ARBA00022737"/>
    </source>
</evidence>
<evidence type="ECO:0000313" key="12">
    <source>
        <dbReference type="Proteomes" id="UP001162060"/>
    </source>
</evidence>
<feature type="region of interest" description="Disordered" evidence="9">
    <location>
        <begin position="425"/>
        <end position="445"/>
    </location>
</feature>
<evidence type="ECO:0000256" key="1">
    <source>
        <dbReference type="ARBA" id="ARBA00004123"/>
    </source>
</evidence>
<sequence length="627" mass="67680">MDRMPHVVSAKVNASFPIKGESTSHGRTSYPPPAPRVCRDATRDKNIFRCTFPGCGREFQLKGNLKRHVNIHKGDKKFACKFCNKKFLRKADMEVHYRVHTGEKPYRCKYQVCGKCFARRSDLLSHERTHTGRKPYACAFPGCDRSFARKFDLHKHQRLHDDQASGAPGKAKTKKRKLSPCQADASARDKRCDCPSDVATPFVGGATSTSAALSADVLVAEASAAMKMPISTTGTFLAGRRKTLATTVCLDTPTRPLRYELKCPENHIHSPPACLAALSSLDAFLLSQETLDLSRPYSLDAFSSHCPSTTIGTSCCPAHLELRPPRPEGTRASAGSKMVHAPTVVDPLFTATFSSGAAASADSSAFASDDAPAVNTNAANGIAYTNASLTDLTLCRSLGNSSVDHADSETSLSFLASNADESIMNPNKLLSSSPPDVAPSGISSLSSTRATSQATFANFGDNGLLDRSTSSADTQADAARPAASVAPVKTASDKTCLSMPMSSLLDYSRHNRTCGHLSIQHGNHRDYVVQNHLVCQDSVKRLGVMPRASANTETNAAATNSVKCTLPKDTHRPGCGHLPVRHNDHIDYVVEDNLICQQASWLEDDNLELLGDDFWDFYGALDAFPTN</sequence>
<feature type="domain" description="C2H2-type" evidence="10">
    <location>
        <begin position="106"/>
        <end position="135"/>
    </location>
</feature>
<feature type="compositionally biased region" description="Polar residues" evidence="9">
    <location>
        <begin position="425"/>
        <end position="434"/>
    </location>
</feature>
<comment type="similarity">
    <text evidence="2">Belongs to the krueppel C2H2-type zinc-finger protein family.</text>
</comment>
<accession>A0AAV1UGC9</accession>
<dbReference type="GO" id="GO:0000981">
    <property type="term" value="F:DNA-binding transcription factor activity, RNA polymerase II-specific"/>
    <property type="evidence" value="ECO:0007669"/>
    <property type="project" value="TreeGrafter"/>
</dbReference>
<dbReference type="Gene3D" id="3.30.160.60">
    <property type="entry name" value="Classic Zinc Finger"/>
    <property type="match status" value="4"/>
</dbReference>
<evidence type="ECO:0000256" key="8">
    <source>
        <dbReference type="PROSITE-ProRule" id="PRU00042"/>
    </source>
</evidence>
<dbReference type="PROSITE" id="PS50157">
    <property type="entry name" value="ZINC_FINGER_C2H2_2"/>
    <property type="match status" value="4"/>
</dbReference>
<feature type="region of interest" description="Disordered" evidence="9">
    <location>
        <begin position="468"/>
        <end position="489"/>
    </location>
</feature>
<reference evidence="11" key="1">
    <citation type="submission" date="2024-01" db="EMBL/GenBank/DDBJ databases">
        <authorList>
            <person name="Webb A."/>
        </authorList>
    </citation>
    <scope>NUCLEOTIDE SEQUENCE</scope>
    <source>
        <strain evidence="11">Pm1</strain>
    </source>
</reference>
<name>A0AAV1UGC9_9STRA</name>
<organism evidence="11 12">
    <name type="scientific">Peronospora matthiolae</name>
    <dbReference type="NCBI Taxonomy" id="2874970"/>
    <lineage>
        <taxon>Eukaryota</taxon>
        <taxon>Sar</taxon>
        <taxon>Stramenopiles</taxon>
        <taxon>Oomycota</taxon>
        <taxon>Peronosporomycetes</taxon>
        <taxon>Peronosporales</taxon>
        <taxon>Peronosporaceae</taxon>
        <taxon>Peronospora</taxon>
    </lineage>
</organism>
<keyword evidence="6" id="KW-0862">Zinc</keyword>
<dbReference type="PANTHER" id="PTHR19818:SF139">
    <property type="entry name" value="PAIR-RULE PROTEIN ODD-PAIRED"/>
    <property type="match status" value="1"/>
</dbReference>
<dbReference type="Proteomes" id="UP001162060">
    <property type="component" value="Unassembled WGS sequence"/>
</dbReference>
<dbReference type="FunFam" id="3.30.160.60:FF:000383">
    <property type="entry name" value="Uncharacterized protein"/>
    <property type="match status" value="1"/>
</dbReference>
<evidence type="ECO:0000256" key="7">
    <source>
        <dbReference type="ARBA" id="ARBA00023242"/>
    </source>
</evidence>
<evidence type="ECO:0000256" key="5">
    <source>
        <dbReference type="ARBA" id="ARBA00022771"/>
    </source>
</evidence>
<comment type="subcellular location">
    <subcellularLocation>
        <location evidence="1">Nucleus</location>
    </subcellularLocation>
</comment>
<evidence type="ECO:0000313" key="11">
    <source>
        <dbReference type="EMBL" id="CAK7932159.1"/>
    </source>
</evidence>
<keyword evidence="4" id="KW-0677">Repeat</keyword>
<dbReference type="PANTHER" id="PTHR19818">
    <property type="entry name" value="ZINC FINGER PROTEIN ZIC AND GLI"/>
    <property type="match status" value="1"/>
</dbReference>
<dbReference type="Pfam" id="PF00096">
    <property type="entry name" value="zf-C2H2"/>
    <property type="match status" value="3"/>
</dbReference>
<protein>
    <recommendedName>
        <fullName evidence="10">C2H2-type domain-containing protein</fullName>
    </recommendedName>
</protein>
<dbReference type="EMBL" id="CAKLBY020000188">
    <property type="protein sequence ID" value="CAK7932159.1"/>
    <property type="molecule type" value="Genomic_DNA"/>
</dbReference>
<evidence type="ECO:0000259" key="10">
    <source>
        <dbReference type="PROSITE" id="PS50157"/>
    </source>
</evidence>
<dbReference type="SMART" id="SM00355">
    <property type="entry name" value="ZnF_C2H2"/>
    <property type="match status" value="4"/>
</dbReference>
<dbReference type="PROSITE" id="PS00028">
    <property type="entry name" value="ZINC_FINGER_C2H2_1"/>
    <property type="match status" value="4"/>
</dbReference>
<proteinExistence type="inferred from homology"/>
<dbReference type="AlphaFoldDB" id="A0AAV1UGC9"/>
<feature type="region of interest" description="Disordered" evidence="9">
    <location>
        <begin position="157"/>
        <end position="181"/>
    </location>
</feature>
<dbReference type="GO" id="GO:0000978">
    <property type="term" value="F:RNA polymerase II cis-regulatory region sequence-specific DNA binding"/>
    <property type="evidence" value="ECO:0007669"/>
    <property type="project" value="TreeGrafter"/>
</dbReference>
<evidence type="ECO:0000256" key="9">
    <source>
        <dbReference type="SAM" id="MobiDB-lite"/>
    </source>
</evidence>
<dbReference type="GO" id="GO:0008270">
    <property type="term" value="F:zinc ion binding"/>
    <property type="evidence" value="ECO:0007669"/>
    <property type="project" value="UniProtKB-KW"/>
</dbReference>